<feature type="transmembrane region" description="Helical" evidence="2">
    <location>
        <begin position="39"/>
        <end position="58"/>
    </location>
</feature>
<keyword evidence="2" id="KW-0812">Transmembrane</keyword>
<feature type="transmembrane region" description="Helical" evidence="2">
    <location>
        <begin position="566"/>
        <end position="586"/>
    </location>
</feature>
<organism evidence="4 5">
    <name type="scientific">Pseudo-nitzschia multistriata</name>
    <dbReference type="NCBI Taxonomy" id="183589"/>
    <lineage>
        <taxon>Eukaryota</taxon>
        <taxon>Sar</taxon>
        <taxon>Stramenopiles</taxon>
        <taxon>Ochrophyta</taxon>
        <taxon>Bacillariophyta</taxon>
        <taxon>Bacillariophyceae</taxon>
        <taxon>Bacillariophycidae</taxon>
        <taxon>Bacillariales</taxon>
        <taxon>Bacillariaceae</taxon>
        <taxon>Pseudo-nitzschia</taxon>
    </lineage>
</organism>
<dbReference type="OrthoDB" id="2150324at2759"/>
<gene>
    <name evidence="4" type="ORF">PSNMU_V1.4_AUG-EV-PASAV3_0060060</name>
</gene>
<feature type="region of interest" description="Disordered" evidence="1">
    <location>
        <begin position="1014"/>
        <end position="1044"/>
    </location>
</feature>
<feature type="transmembrane region" description="Helical" evidence="2">
    <location>
        <begin position="762"/>
        <end position="788"/>
    </location>
</feature>
<proteinExistence type="predicted"/>
<dbReference type="AlphaFoldDB" id="A0A448ZAS0"/>
<dbReference type="GO" id="GO:0005886">
    <property type="term" value="C:plasma membrane"/>
    <property type="evidence" value="ECO:0007669"/>
    <property type="project" value="TreeGrafter"/>
</dbReference>
<dbReference type="Pfam" id="PF02714">
    <property type="entry name" value="RSN1_7TM"/>
    <property type="match status" value="1"/>
</dbReference>
<dbReference type="Proteomes" id="UP000291116">
    <property type="component" value="Unassembled WGS sequence"/>
</dbReference>
<evidence type="ECO:0000313" key="4">
    <source>
        <dbReference type="EMBL" id="VEU39162.1"/>
    </source>
</evidence>
<evidence type="ECO:0000313" key="5">
    <source>
        <dbReference type="Proteomes" id="UP000291116"/>
    </source>
</evidence>
<dbReference type="EMBL" id="CAACVS010000208">
    <property type="protein sequence ID" value="VEU39162.1"/>
    <property type="molecule type" value="Genomic_DNA"/>
</dbReference>
<feature type="domain" description="CSC1/OSCA1-like 7TM region" evidence="3">
    <location>
        <begin position="565"/>
        <end position="831"/>
    </location>
</feature>
<keyword evidence="2" id="KW-0472">Membrane</keyword>
<feature type="transmembrane region" description="Helical" evidence="2">
    <location>
        <begin position="813"/>
        <end position="831"/>
    </location>
</feature>
<feature type="transmembrane region" description="Helical" evidence="2">
    <location>
        <begin position="606"/>
        <end position="631"/>
    </location>
</feature>
<feature type="transmembrane region" description="Helical" evidence="2">
    <location>
        <begin position="652"/>
        <end position="674"/>
    </location>
</feature>
<accession>A0A448ZAS0</accession>
<dbReference type="InterPro" id="IPR045122">
    <property type="entry name" value="Csc1-like"/>
</dbReference>
<feature type="region of interest" description="Disordered" evidence="1">
    <location>
        <begin position="936"/>
        <end position="986"/>
    </location>
</feature>
<sequence length="1044" mass="119384">MTTFSHIPSLVLDSNTTWYSPDLFTNAFNKSTAGVTLRMLTTVIVCFIIYTYTCVLIWEEWIQNLALRRVYYLEYNHYERRKSELEYLQKLEDPEDINTTDRPIFVVHPEFRDTVPNIGLYSVLFRLPGVNLEDDESRASNSDSGVNRQLKVAIEFFDKIVPNQPGFSSSIAALTILPDTKRLSQAWKKWFECAGKVRRLKFIRQRLKELENDKNIRSVDDADHQQNISYTEVSPSHGIQRLYNLDSDTHDALPERNTGPRTRVSRRAYVGSELETARRTASIEIREETNMEMYLNDDETEQMAVYYREFARSSASCGPRGCDEHSIRQADYTTLKDFEQEAAEEVHLAIQELHTARKQIKGEETSLPEIPEIHSTPSDNLVIKDEDDHELDFPDDVGELSSHADVERGDFSDTGNMFPNVTLSLWEEAEKLVGTEQYMVKLGNQVLKRKLNTGRWYNPFAKANASEDSRSRSRRVMEKFIPSGVLSKIAKSESYAVVTFTSRQAAIAARQCLSDGSGLEGWREVDKIPIPPLADAVPWNIFDCRGCCRPVTVTIPPQQRRFRFKIVVLFLIVFSTIWTYPFYLFTSATTPEALVKAFKEVPNIEFYAQYLSPWLNSGIMILFFAILPQIFKMLANSDGASTSIQEAERHALVYYWWFMLVFVFAGKSLGNIVWSAFRNNQANLESATSILQDLAKIVPTTQSFYWITWMITQTGIILPFMYFLQFNNFMFTALRWHCCARATAGGGPGGVVPYRVYVNSGVIFLCVVALAPLCPMVAPFSTLFFLFITPLLKWGFIFVYRPTFDAGGMRWPLLHRILMISVIVSQILLALSLFLKKAYLLVLICVISIIPTWTFKTVCEDTFLQSFDDAALLQTSELDGWNVNEQMSFDERERYRKWIVDCHKAAYVPVCVNAEDNYLTSEPAVVVDMDGEGIRSEDNLFQPGETHDSREQSSTSSVMTNGRQRTSTIDSYNSLRSQKNYGNRQPGAIYRRMSTRFIHLNSTGENNTIISEECESKGSPNFSPRQFEEADLSTFLNEDTDKSL</sequence>
<feature type="compositionally biased region" description="Polar residues" evidence="1">
    <location>
        <begin position="952"/>
        <end position="983"/>
    </location>
</feature>
<evidence type="ECO:0000259" key="3">
    <source>
        <dbReference type="Pfam" id="PF02714"/>
    </source>
</evidence>
<feature type="transmembrane region" description="Helical" evidence="2">
    <location>
        <begin position="704"/>
        <end position="724"/>
    </location>
</feature>
<dbReference type="InterPro" id="IPR003864">
    <property type="entry name" value="CSC1/OSCA1-like_7TM"/>
</dbReference>
<dbReference type="GO" id="GO:0005227">
    <property type="term" value="F:calcium-activated cation channel activity"/>
    <property type="evidence" value="ECO:0007669"/>
    <property type="project" value="InterPro"/>
</dbReference>
<evidence type="ECO:0000256" key="1">
    <source>
        <dbReference type="SAM" id="MobiDB-lite"/>
    </source>
</evidence>
<name>A0A448ZAS0_9STRA</name>
<keyword evidence="2" id="KW-1133">Transmembrane helix</keyword>
<evidence type="ECO:0000256" key="2">
    <source>
        <dbReference type="SAM" id="Phobius"/>
    </source>
</evidence>
<dbReference type="PANTHER" id="PTHR13018">
    <property type="entry name" value="PROBABLE MEMBRANE PROTEIN DUF221-RELATED"/>
    <property type="match status" value="1"/>
</dbReference>
<protein>
    <recommendedName>
        <fullName evidence="3">CSC1/OSCA1-like 7TM region domain-containing protein</fullName>
    </recommendedName>
</protein>
<reference evidence="4 5" key="1">
    <citation type="submission" date="2019-01" db="EMBL/GenBank/DDBJ databases">
        <authorList>
            <person name="Ferrante I. M."/>
        </authorList>
    </citation>
    <scope>NUCLEOTIDE SEQUENCE [LARGE SCALE GENOMIC DNA]</scope>
    <source>
        <strain evidence="4 5">B856</strain>
    </source>
</reference>
<dbReference type="PANTHER" id="PTHR13018:SF5">
    <property type="entry name" value="RE44586P"/>
    <property type="match status" value="1"/>
</dbReference>
<keyword evidence="5" id="KW-1185">Reference proteome</keyword>